<reference evidence="6 7" key="1">
    <citation type="submission" date="2019-05" db="EMBL/GenBank/DDBJ databases">
        <title>Mikania micrantha, genome provides insights into the molecular mechanism of rapid growth.</title>
        <authorList>
            <person name="Liu B."/>
        </authorList>
    </citation>
    <scope>NUCLEOTIDE SEQUENCE [LARGE SCALE GENOMIC DNA]</scope>
    <source>
        <strain evidence="6">NLD-2019</strain>
        <tissue evidence="6">Leaf</tissue>
    </source>
</reference>
<dbReference type="PROSITE" id="PS50994">
    <property type="entry name" value="INTEGRASE"/>
    <property type="match status" value="1"/>
</dbReference>
<dbReference type="Gene3D" id="4.10.60.10">
    <property type="entry name" value="Zinc finger, CCHC-type"/>
    <property type="match status" value="1"/>
</dbReference>
<evidence type="ECO:0000313" key="7">
    <source>
        <dbReference type="Proteomes" id="UP000326396"/>
    </source>
</evidence>
<organism evidence="6 7">
    <name type="scientific">Mikania micrantha</name>
    <name type="common">bitter vine</name>
    <dbReference type="NCBI Taxonomy" id="192012"/>
    <lineage>
        <taxon>Eukaryota</taxon>
        <taxon>Viridiplantae</taxon>
        <taxon>Streptophyta</taxon>
        <taxon>Embryophyta</taxon>
        <taxon>Tracheophyta</taxon>
        <taxon>Spermatophyta</taxon>
        <taxon>Magnoliopsida</taxon>
        <taxon>eudicotyledons</taxon>
        <taxon>Gunneridae</taxon>
        <taxon>Pentapetalae</taxon>
        <taxon>asterids</taxon>
        <taxon>campanulids</taxon>
        <taxon>Asterales</taxon>
        <taxon>Asteraceae</taxon>
        <taxon>Asteroideae</taxon>
        <taxon>Heliantheae alliance</taxon>
        <taxon>Eupatorieae</taxon>
        <taxon>Mikania</taxon>
    </lineage>
</organism>
<evidence type="ECO:0000256" key="3">
    <source>
        <dbReference type="SAM" id="MobiDB-lite"/>
    </source>
</evidence>
<evidence type="ECO:0000256" key="1">
    <source>
        <dbReference type="ARBA" id="ARBA00022670"/>
    </source>
</evidence>
<dbReference type="Pfam" id="PF14223">
    <property type="entry name" value="Retrotran_gag_2"/>
    <property type="match status" value="1"/>
</dbReference>
<dbReference type="AlphaFoldDB" id="A0A5N6M0G6"/>
<evidence type="ECO:0000259" key="4">
    <source>
        <dbReference type="PROSITE" id="PS50158"/>
    </source>
</evidence>
<dbReference type="OrthoDB" id="2013098at2759"/>
<feature type="compositionally biased region" description="Polar residues" evidence="3">
    <location>
        <begin position="836"/>
        <end position="852"/>
    </location>
</feature>
<dbReference type="InterPro" id="IPR001584">
    <property type="entry name" value="Integrase_cat-core"/>
</dbReference>
<name>A0A5N6M0G6_9ASTR</name>
<dbReference type="GO" id="GO:0008270">
    <property type="term" value="F:zinc ion binding"/>
    <property type="evidence" value="ECO:0007669"/>
    <property type="project" value="UniProtKB-KW"/>
</dbReference>
<dbReference type="GO" id="GO:0008233">
    <property type="term" value="F:peptidase activity"/>
    <property type="evidence" value="ECO:0007669"/>
    <property type="project" value="UniProtKB-KW"/>
</dbReference>
<proteinExistence type="predicted"/>
<feature type="compositionally biased region" description="Polar residues" evidence="3">
    <location>
        <begin position="798"/>
        <end position="824"/>
    </location>
</feature>
<accession>A0A5N6M0G6</accession>
<evidence type="ECO:0000256" key="2">
    <source>
        <dbReference type="PROSITE-ProRule" id="PRU00047"/>
    </source>
</evidence>
<dbReference type="GO" id="GO:0003676">
    <property type="term" value="F:nucleic acid binding"/>
    <property type="evidence" value="ECO:0007669"/>
    <property type="project" value="InterPro"/>
</dbReference>
<dbReference type="InterPro" id="IPR036875">
    <property type="entry name" value="Znf_CCHC_sf"/>
</dbReference>
<evidence type="ECO:0008006" key="8">
    <source>
        <dbReference type="Google" id="ProtNLM"/>
    </source>
</evidence>
<dbReference type="Pfam" id="PF00665">
    <property type="entry name" value="rve"/>
    <property type="match status" value="1"/>
</dbReference>
<feature type="region of interest" description="Disordered" evidence="3">
    <location>
        <begin position="203"/>
        <end position="269"/>
    </location>
</feature>
<feature type="domain" description="Integrase catalytic" evidence="5">
    <location>
        <begin position="534"/>
        <end position="700"/>
    </location>
</feature>
<dbReference type="InterPro" id="IPR001878">
    <property type="entry name" value="Znf_CCHC"/>
</dbReference>
<dbReference type="Pfam" id="PF22936">
    <property type="entry name" value="Pol_BBD"/>
    <property type="match status" value="1"/>
</dbReference>
<keyword evidence="1" id="KW-0645">Protease</keyword>
<keyword evidence="7" id="KW-1185">Reference proteome</keyword>
<gene>
    <name evidence="6" type="ORF">E3N88_34946</name>
</gene>
<feature type="region of interest" description="Disordered" evidence="3">
    <location>
        <begin position="791"/>
        <end position="866"/>
    </location>
</feature>
<keyword evidence="2" id="KW-0862">Zinc</keyword>
<evidence type="ECO:0000259" key="5">
    <source>
        <dbReference type="PROSITE" id="PS50994"/>
    </source>
</evidence>
<dbReference type="InterPro" id="IPR025724">
    <property type="entry name" value="GAG-pre-integrase_dom"/>
</dbReference>
<dbReference type="EMBL" id="SZYD01000017">
    <property type="protein sequence ID" value="KAD3067066.1"/>
    <property type="molecule type" value="Genomic_DNA"/>
</dbReference>
<sequence length="1060" mass="119822">MSVATTSQAPKEAGSVSLQIPTLTATNYTTWAIKMEAVMDAQGLWECVEPVAGATVDERKNKTARAFIFQAIPEDVLMQVAKKKTAMEIWESLKARYVGADRVQKARLNTLKTEFELLKMKEGESIDEFAGKLSSMVAKYNSLGSTLEDKVLVGKLLDSVPEKFLQLVASIEQYSDVDSMPFEEAIGRLKAYEDRLKVRQGTQAGDQNLLFSKADNHYTSKGPGRTHSPGGRGRGDRGGRSGSRGRGSTRGRGNRGGYHGSQGLGQKQKFRDKRNVKCYNCEQLGHYASECPESKEKREEANLVNSHVEEPVLLLTVHDEEEVSNMVLLNEEKVFPSSKPGENRDLWYLDNGASNHMTGRKELFAFLDEKVSGTVRFGDNSRVQIRGRGTILFSCKKGEQLVLENVLFIPALHSNIVSLGQMTEVGYKVEMVCNHLWLRDEDNRLIMHVQRAENRMYKIVMQTSQPVCLMAKSDDEDWIWHARLGHVNFQALETLTKGNLVQGIPAIKHPKQVCEGCMVAKQTRRRFPQEAQWRAKSPLELIYADLCGPITPQTMGGNKYFMLIVDDCCRYMWVYMLKSKDEAFPTFKRFKDEAENESGLKIKMLRTDRGGEFTSNAFTQFCNEHGIKRQLTAPYTPQQNGVVERRNRTVMEVTRSLLKTMDVPDMFWGEAVRHSVYLLNRVSTKGFKNQTPYEGWKNRKPRLHHVKIFGCVGYVKRTVKHLGKLEDRAEAMMYLGSEKGCIFHRLYSPSQKKLCVARDGDVRFDEQKGLSWKVGLESRPKLKNNWAHVTVQEGKEPSSPTQNNNTGDPCPSTPFNQETFSSPSVVAGSNEEKENSTNIESEDGQSSTTGESYNHPGFDHTPPRGVQPIEEVYQRSTEMSEEEQSIDRLKGRKWNSAQYGNIRSEPERQPATALSAAHQRRTNSCLLAAVSHEPETAADHQATDWQHRHRLTTQVVSCSFITHHASRRSLISQPKEIADSRPPLKLRRPPPRRRSLFSFLLHHADLSAKRSGDCKPKNLSTDLSAETPASAIRPPLNLYLRSTDLDYDLQLGKNHEFGWI</sequence>
<dbReference type="InterPro" id="IPR057670">
    <property type="entry name" value="SH3_retrovirus"/>
</dbReference>
<dbReference type="GO" id="GO:0006508">
    <property type="term" value="P:proteolysis"/>
    <property type="evidence" value="ECO:0007669"/>
    <property type="project" value="UniProtKB-KW"/>
</dbReference>
<protein>
    <recommendedName>
        <fullName evidence="8">Integrase catalytic domain-containing protein</fullName>
    </recommendedName>
</protein>
<dbReference type="SUPFAM" id="SSF57756">
    <property type="entry name" value="Retrovirus zinc finger-like domains"/>
    <property type="match status" value="1"/>
</dbReference>
<keyword evidence="1" id="KW-0378">Hydrolase</keyword>
<dbReference type="Pfam" id="PF25597">
    <property type="entry name" value="SH3_retrovirus"/>
    <property type="match status" value="1"/>
</dbReference>
<dbReference type="Gene3D" id="3.30.420.10">
    <property type="entry name" value="Ribonuclease H-like superfamily/Ribonuclease H"/>
    <property type="match status" value="1"/>
</dbReference>
<dbReference type="PANTHER" id="PTHR42648:SF25">
    <property type="entry name" value="RNA-DIRECTED DNA POLYMERASE"/>
    <property type="match status" value="1"/>
</dbReference>
<dbReference type="InterPro" id="IPR054722">
    <property type="entry name" value="PolX-like_BBD"/>
</dbReference>
<feature type="compositionally biased region" description="Gly residues" evidence="3">
    <location>
        <begin position="254"/>
        <end position="263"/>
    </location>
</feature>
<dbReference type="InterPro" id="IPR012337">
    <property type="entry name" value="RNaseH-like_sf"/>
</dbReference>
<feature type="domain" description="CCHC-type" evidence="4">
    <location>
        <begin position="277"/>
        <end position="293"/>
    </location>
</feature>
<evidence type="ECO:0000313" key="6">
    <source>
        <dbReference type="EMBL" id="KAD3067066.1"/>
    </source>
</evidence>
<dbReference type="SMART" id="SM00343">
    <property type="entry name" value="ZnF_C2HC"/>
    <property type="match status" value="1"/>
</dbReference>
<dbReference type="Pfam" id="PF13976">
    <property type="entry name" value="gag_pre-integrs"/>
    <property type="match status" value="1"/>
</dbReference>
<dbReference type="SUPFAM" id="SSF53098">
    <property type="entry name" value="Ribonuclease H-like"/>
    <property type="match status" value="1"/>
</dbReference>
<dbReference type="PROSITE" id="PS50158">
    <property type="entry name" value="ZF_CCHC"/>
    <property type="match status" value="1"/>
</dbReference>
<dbReference type="PANTHER" id="PTHR42648">
    <property type="entry name" value="TRANSPOSASE, PUTATIVE-RELATED"/>
    <property type="match status" value="1"/>
</dbReference>
<dbReference type="InterPro" id="IPR036397">
    <property type="entry name" value="RNaseH_sf"/>
</dbReference>
<dbReference type="InterPro" id="IPR039537">
    <property type="entry name" value="Retrotran_Ty1/copia-like"/>
</dbReference>
<comment type="caution">
    <text evidence="6">The sequence shown here is derived from an EMBL/GenBank/DDBJ whole genome shotgun (WGS) entry which is preliminary data.</text>
</comment>
<dbReference type="Proteomes" id="UP000326396">
    <property type="component" value="Linkage Group LG7"/>
</dbReference>
<dbReference type="GO" id="GO:0015074">
    <property type="term" value="P:DNA integration"/>
    <property type="evidence" value="ECO:0007669"/>
    <property type="project" value="InterPro"/>
</dbReference>
<keyword evidence="2" id="KW-0863">Zinc-finger</keyword>
<keyword evidence="2" id="KW-0479">Metal-binding</keyword>
<dbReference type="Pfam" id="PF00098">
    <property type="entry name" value="zf-CCHC"/>
    <property type="match status" value="1"/>
</dbReference>